<evidence type="ECO:0000313" key="3">
    <source>
        <dbReference type="Proteomes" id="UP001596203"/>
    </source>
</evidence>
<dbReference type="InterPro" id="IPR023213">
    <property type="entry name" value="CAT-like_dom_sf"/>
</dbReference>
<dbReference type="PANTHER" id="PTHR45398">
    <property type="match status" value="1"/>
</dbReference>
<dbReference type="EMBL" id="JBHSPR010000026">
    <property type="protein sequence ID" value="MFC6019993.1"/>
    <property type="molecule type" value="Genomic_DNA"/>
</dbReference>
<feature type="domain" description="Condensation" evidence="1">
    <location>
        <begin position="11"/>
        <end position="293"/>
    </location>
</feature>
<comment type="caution">
    <text evidence="2">The sequence shown here is derived from an EMBL/GenBank/DDBJ whole genome shotgun (WGS) entry which is preliminary data.</text>
</comment>
<dbReference type="SUPFAM" id="SSF52777">
    <property type="entry name" value="CoA-dependent acyltransferases"/>
    <property type="match status" value="2"/>
</dbReference>
<sequence length="295" mass="31936">MALTRRDRPEMLPLSFAQQRLWFLNRLEEAGSGAGTAYNMPLALRLSGELDVPSLQAALGDVADRHESLRTVFPQSEGVACQRVVEGVAARPQLVVVEATEDGLPSLVAEFSGRGFDLSVDLPWRVWLLTVSPVESVLLIVAHHIAVDGWSLDVLGRDLGVAYAARRQGRAPGWEPLPVQYADYSLWQREVLGDLDDPDSLISAQLGYWREALGGAPQELTLPVDRPRPVEPSFRGRSVQLDVGADVHAGLERVAQRGRATMFMVVHAALAVLLSRVGAGTDIPMGTPIAGRGDA</sequence>
<gene>
    <name evidence="2" type="ORF">ACFP2T_27835</name>
</gene>
<reference evidence="3" key="1">
    <citation type="journal article" date="2019" name="Int. J. Syst. Evol. Microbiol.">
        <title>The Global Catalogue of Microorganisms (GCM) 10K type strain sequencing project: providing services to taxonomists for standard genome sequencing and annotation.</title>
        <authorList>
            <consortium name="The Broad Institute Genomics Platform"/>
            <consortium name="The Broad Institute Genome Sequencing Center for Infectious Disease"/>
            <person name="Wu L."/>
            <person name="Ma J."/>
        </authorList>
    </citation>
    <scope>NUCLEOTIDE SEQUENCE [LARGE SCALE GENOMIC DNA]</scope>
    <source>
        <strain evidence="3">ZS-35-S2</strain>
    </source>
</reference>
<protein>
    <submittedName>
        <fullName evidence="2">Condensation domain-containing protein</fullName>
    </submittedName>
</protein>
<dbReference type="InterPro" id="IPR001242">
    <property type="entry name" value="Condensation_dom"/>
</dbReference>
<dbReference type="Proteomes" id="UP001596203">
    <property type="component" value="Unassembled WGS sequence"/>
</dbReference>
<accession>A0ABW1KG45</accession>
<dbReference type="RefSeq" id="WP_377426614.1">
    <property type="nucleotide sequence ID" value="NZ_JBHSPR010000026.1"/>
</dbReference>
<organism evidence="2 3">
    <name type="scientific">Plantactinospora solaniradicis</name>
    <dbReference type="NCBI Taxonomy" id="1723736"/>
    <lineage>
        <taxon>Bacteria</taxon>
        <taxon>Bacillati</taxon>
        <taxon>Actinomycetota</taxon>
        <taxon>Actinomycetes</taxon>
        <taxon>Micromonosporales</taxon>
        <taxon>Micromonosporaceae</taxon>
        <taxon>Plantactinospora</taxon>
    </lineage>
</organism>
<keyword evidence="3" id="KW-1185">Reference proteome</keyword>
<proteinExistence type="predicted"/>
<dbReference type="Gene3D" id="3.30.559.10">
    <property type="entry name" value="Chloramphenicol acetyltransferase-like domain"/>
    <property type="match status" value="1"/>
</dbReference>
<dbReference type="Pfam" id="PF00668">
    <property type="entry name" value="Condensation"/>
    <property type="match status" value="1"/>
</dbReference>
<dbReference type="PANTHER" id="PTHR45398:SF1">
    <property type="entry name" value="ENZYME, PUTATIVE (JCVI)-RELATED"/>
    <property type="match status" value="1"/>
</dbReference>
<feature type="non-terminal residue" evidence="2">
    <location>
        <position position="295"/>
    </location>
</feature>
<evidence type="ECO:0000259" key="1">
    <source>
        <dbReference type="Pfam" id="PF00668"/>
    </source>
</evidence>
<dbReference type="Gene3D" id="3.30.559.30">
    <property type="entry name" value="Nonribosomal peptide synthetase, condensation domain"/>
    <property type="match status" value="1"/>
</dbReference>
<evidence type="ECO:0000313" key="2">
    <source>
        <dbReference type="EMBL" id="MFC6019993.1"/>
    </source>
</evidence>
<name>A0ABW1KG45_9ACTN</name>